<protein>
    <submittedName>
        <fullName evidence="2">Uncharacterized protein</fullName>
    </submittedName>
</protein>
<dbReference type="Proteomes" id="UP000627521">
    <property type="component" value="Unassembled WGS sequence"/>
</dbReference>
<dbReference type="RefSeq" id="WP_191100975.1">
    <property type="nucleotide sequence ID" value="NZ_JACXXH010000001.1"/>
</dbReference>
<gene>
    <name evidence="2" type="ORF">IEG06_03690</name>
</gene>
<proteinExistence type="predicted"/>
<keyword evidence="1" id="KW-0812">Transmembrane</keyword>
<accession>A0ABR8LS57</accession>
<evidence type="ECO:0000313" key="2">
    <source>
        <dbReference type="EMBL" id="MBD3862541.1"/>
    </source>
</evidence>
<organism evidence="2 3">
    <name type="scientific">Olleya marilimosa</name>
    <dbReference type="NCBI Taxonomy" id="272164"/>
    <lineage>
        <taxon>Bacteria</taxon>
        <taxon>Pseudomonadati</taxon>
        <taxon>Bacteroidota</taxon>
        <taxon>Flavobacteriia</taxon>
        <taxon>Flavobacteriales</taxon>
        <taxon>Flavobacteriaceae</taxon>
    </lineage>
</organism>
<evidence type="ECO:0000256" key="1">
    <source>
        <dbReference type="SAM" id="Phobius"/>
    </source>
</evidence>
<keyword evidence="1" id="KW-0472">Membrane</keyword>
<evidence type="ECO:0000313" key="3">
    <source>
        <dbReference type="Proteomes" id="UP000627521"/>
    </source>
</evidence>
<keyword evidence="1" id="KW-1133">Transmembrane helix</keyword>
<feature type="transmembrane region" description="Helical" evidence="1">
    <location>
        <begin position="32"/>
        <end position="52"/>
    </location>
</feature>
<feature type="transmembrane region" description="Helical" evidence="1">
    <location>
        <begin position="73"/>
        <end position="91"/>
    </location>
</feature>
<comment type="caution">
    <text evidence="2">The sequence shown here is derived from an EMBL/GenBank/DDBJ whole genome shotgun (WGS) entry which is preliminary data.</text>
</comment>
<reference evidence="2 3" key="1">
    <citation type="submission" date="2020-09" db="EMBL/GenBank/DDBJ databases">
        <title>Bacillus nautilus sp. nov., Chryseoglobus crepusculi sp. nov, and Psychrobacter noctis sp. nov., isolated from deep-sea sponges from the equatorial Atlantic.</title>
        <authorList>
            <person name="Stennett H.L."/>
            <person name="Williams S.E."/>
        </authorList>
    </citation>
    <scope>NUCLEOTIDE SEQUENCE [LARGE SCALE GENOMIC DNA]</scope>
    <source>
        <strain evidence="2 3">28M-24</strain>
    </source>
</reference>
<feature type="transmembrane region" description="Helical" evidence="1">
    <location>
        <begin position="7"/>
        <end position="26"/>
    </location>
</feature>
<keyword evidence="3" id="KW-1185">Reference proteome</keyword>
<name>A0ABR8LS57_9FLAO</name>
<feature type="transmembrane region" description="Helical" evidence="1">
    <location>
        <begin position="97"/>
        <end position="117"/>
    </location>
</feature>
<dbReference type="EMBL" id="JACXXH010000001">
    <property type="protein sequence ID" value="MBD3862541.1"/>
    <property type="molecule type" value="Genomic_DNA"/>
</dbReference>
<sequence length="118" mass="13094">MKKIIGIILIVVSILFTFVGLVNLLDSKPSDAPIWAELITLFIFIGIGYLGIKLFKSKNNFRVNRPDWGEFGILNLILAVVFIIVGIIALNEGVVSMQIAGFIGAAKFLFSFIRGFFR</sequence>